<evidence type="ECO:0000256" key="1">
    <source>
        <dbReference type="SAM" id="SignalP"/>
    </source>
</evidence>
<reference evidence="2 3" key="1">
    <citation type="submission" date="2016-07" db="EMBL/GenBank/DDBJ databases">
        <title>Pervasive Adenine N6-methylation of Active Genes in Fungi.</title>
        <authorList>
            <consortium name="DOE Joint Genome Institute"/>
            <person name="Mondo S.J."/>
            <person name="Dannebaum R.O."/>
            <person name="Kuo R.C."/>
            <person name="Labutti K."/>
            <person name="Haridas S."/>
            <person name="Kuo A."/>
            <person name="Salamov A."/>
            <person name="Ahrendt S.R."/>
            <person name="Lipzen A."/>
            <person name="Sullivan W."/>
            <person name="Andreopoulos W.B."/>
            <person name="Clum A."/>
            <person name="Lindquist E."/>
            <person name="Daum C."/>
            <person name="Ramamoorthy G.K."/>
            <person name="Gryganskyi A."/>
            <person name="Culley D."/>
            <person name="Magnuson J.K."/>
            <person name="James T.Y."/>
            <person name="O'Malley M.A."/>
            <person name="Stajich J.E."/>
            <person name="Spatafora J.W."/>
            <person name="Visel A."/>
            <person name="Grigoriev I.V."/>
        </authorList>
    </citation>
    <scope>NUCLEOTIDE SEQUENCE [LARGE SCALE GENOMIC DNA]</scope>
    <source>
        <strain evidence="2 3">ATCC 12442</strain>
    </source>
</reference>
<dbReference type="EMBL" id="MCFD01000002">
    <property type="protein sequence ID" value="ORX72858.1"/>
    <property type="molecule type" value="Genomic_DNA"/>
</dbReference>
<comment type="caution">
    <text evidence="2">The sequence shown here is derived from an EMBL/GenBank/DDBJ whole genome shotgun (WGS) entry which is preliminary data.</text>
</comment>
<feature type="chain" id="PRO_5012214768" description="Secreted protein" evidence="1">
    <location>
        <begin position="20"/>
        <end position="81"/>
    </location>
</feature>
<keyword evidence="3" id="KW-1185">Reference proteome</keyword>
<feature type="signal peptide" evidence="1">
    <location>
        <begin position="1"/>
        <end position="19"/>
    </location>
</feature>
<dbReference type="GeneID" id="63803142"/>
<dbReference type="RefSeq" id="XP_040746198.1">
    <property type="nucleotide sequence ID" value="XM_040886494.1"/>
</dbReference>
<evidence type="ECO:0008006" key="4">
    <source>
        <dbReference type="Google" id="ProtNLM"/>
    </source>
</evidence>
<dbReference type="Proteomes" id="UP000193922">
    <property type="component" value="Unassembled WGS sequence"/>
</dbReference>
<dbReference type="AlphaFoldDB" id="A0A1Y1WHP5"/>
<evidence type="ECO:0000313" key="2">
    <source>
        <dbReference type="EMBL" id="ORX72858.1"/>
    </source>
</evidence>
<sequence length="81" mass="8933">MFLGTSPLCLRFFLATVNAWLQPFSGQGVGVHVCVPKIAQKGTGGILPGRSWPPRRLQRVKLAARVQAGRRRLLVGLHKFI</sequence>
<organism evidence="2 3">
    <name type="scientific">Linderina pennispora</name>
    <dbReference type="NCBI Taxonomy" id="61395"/>
    <lineage>
        <taxon>Eukaryota</taxon>
        <taxon>Fungi</taxon>
        <taxon>Fungi incertae sedis</taxon>
        <taxon>Zoopagomycota</taxon>
        <taxon>Kickxellomycotina</taxon>
        <taxon>Kickxellomycetes</taxon>
        <taxon>Kickxellales</taxon>
        <taxon>Kickxellaceae</taxon>
        <taxon>Linderina</taxon>
    </lineage>
</organism>
<gene>
    <name evidence="2" type="ORF">DL89DRAFT_265051</name>
</gene>
<accession>A0A1Y1WHP5</accession>
<evidence type="ECO:0000313" key="3">
    <source>
        <dbReference type="Proteomes" id="UP000193922"/>
    </source>
</evidence>
<name>A0A1Y1WHP5_9FUNG</name>
<keyword evidence="1" id="KW-0732">Signal</keyword>
<protein>
    <recommendedName>
        <fullName evidence="4">Secreted protein</fullName>
    </recommendedName>
</protein>
<proteinExistence type="predicted"/>